<evidence type="ECO:0000256" key="3">
    <source>
        <dbReference type="ARBA" id="ARBA00022737"/>
    </source>
</evidence>
<evidence type="ECO:0000259" key="5">
    <source>
        <dbReference type="Pfam" id="PF08263"/>
    </source>
</evidence>
<feature type="transmembrane region" description="Helical" evidence="4">
    <location>
        <begin position="50"/>
        <end position="69"/>
    </location>
</feature>
<dbReference type="Gene3D" id="3.80.10.10">
    <property type="entry name" value="Ribonuclease Inhibitor"/>
    <property type="match status" value="1"/>
</dbReference>
<keyword evidence="4" id="KW-0472">Membrane</keyword>
<keyword evidence="7" id="KW-1185">Reference proteome</keyword>
<evidence type="ECO:0000313" key="7">
    <source>
        <dbReference type="Proteomes" id="UP001206925"/>
    </source>
</evidence>
<keyword evidence="1" id="KW-0433">Leucine-rich repeat</keyword>
<dbReference type="SUPFAM" id="SSF52058">
    <property type="entry name" value="L domain-like"/>
    <property type="match status" value="1"/>
</dbReference>
<feature type="domain" description="Leucine-rich repeat-containing N-terminal plant-type" evidence="5">
    <location>
        <begin position="71"/>
        <end position="111"/>
    </location>
</feature>
<dbReference type="PANTHER" id="PTHR47988">
    <property type="entry name" value="SOMATIC EMBRYOGENESIS RECEPTOR KINASE 1"/>
    <property type="match status" value="1"/>
</dbReference>
<dbReference type="Proteomes" id="UP001206925">
    <property type="component" value="Unassembled WGS sequence"/>
</dbReference>
<dbReference type="Pfam" id="PF13855">
    <property type="entry name" value="LRR_8"/>
    <property type="match status" value="2"/>
</dbReference>
<keyword evidence="3" id="KW-0677">Repeat</keyword>
<dbReference type="InterPro" id="IPR001611">
    <property type="entry name" value="Leu-rich_rpt"/>
</dbReference>
<keyword evidence="4" id="KW-1133">Transmembrane helix</keyword>
<evidence type="ECO:0000256" key="4">
    <source>
        <dbReference type="SAM" id="Phobius"/>
    </source>
</evidence>
<evidence type="ECO:0000313" key="6">
    <source>
        <dbReference type="EMBL" id="KAI7749647.1"/>
    </source>
</evidence>
<dbReference type="FunFam" id="3.80.10.10:FF:000379">
    <property type="entry name" value="Protein NSP-INTERACTING KINASE 2"/>
    <property type="match status" value="1"/>
</dbReference>
<accession>A0AAD5CYB8</accession>
<keyword evidence="2" id="KW-0732">Signal</keyword>
<feature type="non-terminal residue" evidence="6">
    <location>
        <position position="1"/>
    </location>
</feature>
<organism evidence="6 7">
    <name type="scientific">Ambrosia artemisiifolia</name>
    <name type="common">Common ragweed</name>
    <dbReference type="NCBI Taxonomy" id="4212"/>
    <lineage>
        <taxon>Eukaryota</taxon>
        <taxon>Viridiplantae</taxon>
        <taxon>Streptophyta</taxon>
        <taxon>Embryophyta</taxon>
        <taxon>Tracheophyta</taxon>
        <taxon>Spermatophyta</taxon>
        <taxon>Magnoliopsida</taxon>
        <taxon>eudicotyledons</taxon>
        <taxon>Gunneridae</taxon>
        <taxon>Pentapetalae</taxon>
        <taxon>asterids</taxon>
        <taxon>campanulids</taxon>
        <taxon>Asterales</taxon>
        <taxon>Asteraceae</taxon>
        <taxon>Asteroideae</taxon>
        <taxon>Heliantheae alliance</taxon>
        <taxon>Heliantheae</taxon>
        <taxon>Ambrosia</taxon>
    </lineage>
</organism>
<evidence type="ECO:0000256" key="1">
    <source>
        <dbReference type="ARBA" id="ARBA00022614"/>
    </source>
</evidence>
<reference evidence="6" key="1">
    <citation type="submission" date="2022-06" db="EMBL/GenBank/DDBJ databases">
        <title>Uncovering the hologenomic basis of an extraordinary plant invasion.</title>
        <authorList>
            <person name="Bieker V.C."/>
            <person name="Martin M.D."/>
            <person name="Gilbert T."/>
            <person name="Hodgins K."/>
            <person name="Battlay P."/>
            <person name="Petersen B."/>
            <person name="Wilson J."/>
        </authorList>
    </citation>
    <scope>NUCLEOTIDE SEQUENCE</scope>
    <source>
        <strain evidence="6">AA19_3_7</strain>
        <tissue evidence="6">Leaf</tissue>
    </source>
</reference>
<dbReference type="AlphaFoldDB" id="A0AAD5CYB8"/>
<dbReference type="EMBL" id="JAMZMK010006316">
    <property type="protein sequence ID" value="KAI7749647.1"/>
    <property type="molecule type" value="Genomic_DNA"/>
</dbReference>
<protein>
    <recommendedName>
        <fullName evidence="5">Leucine-rich repeat-containing N-terminal plant-type domain-containing protein</fullName>
    </recommendedName>
</protein>
<evidence type="ECO:0000256" key="2">
    <source>
        <dbReference type="ARBA" id="ARBA00022729"/>
    </source>
</evidence>
<name>A0AAD5CYB8_AMBAR</name>
<dbReference type="Pfam" id="PF08263">
    <property type="entry name" value="LRRNT_2"/>
    <property type="match status" value="1"/>
</dbReference>
<proteinExistence type="predicted"/>
<sequence length="286" mass="31568">KSIKQVLHFLISCISVPHFQSHTSYLTNLPFVYPLNSTPQQLQYHQTNMLPISLLYFALTLCFLPYLCYANTELTLLMNIKASLDPENKHLMSWTESGDPCSGSFIGVACNEQLKVANISLPGRGLTGKVPGSIAGLKRLSGLYLHYNSLTGEIPKEISGLTELSELYLNVNNLTGEIPAEIGNMTSLKVVELSNNQLTGHIPRTLGGLAMLQRLDLSFNRLGGPIPASIAKLSQLKFLDVQNNTLSGFVPTGKPTSNKPYVQIPVDCIRHHIRLHYALDWTSHIT</sequence>
<keyword evidence="4" id="KW-0812">Transmembrane</keyword>
<dbReference type="InterPro" id="IPR013210">
    <property type="entry name" value="LRR_N_plant-typ"/>
</dbReference>
<comment type="caution">
    <text evidence="6">The sequence shown here is derived from an EMBL/GenBank/DDBJ whole genome shotgun (WGS) entry which is preliminary data.</text>
</comment>
<gene>
    <name evidence="6" type="ORF">M8C21_010523</name>
</gene>
<dbReference type="InterPro" id="IPR032675">
    <property type="entry name" value="LRR_dom_sf"/>
</dbReference>